<dbReference type="Gene3D" id="1.20.120.1490">
    <property type="match status" value="1"/>
</dbReference>
<comment type="caution">
    <text evidence="3">The sequence shown here is derived from an EMBL/GenBank/DDBJ whole genome shotgun (WGS) entry which is preliminary data.</text>
</comment>
<dbReference type="InterPro" id="IPR012899">
    <property type="entry name" value="LTXXQ"/>
</dbReference>
<proteinExistence type="predicted"/>
<keyword evidence="4" id="KW-1185">Reference proteome</keyword>
<dbReference type="Pfam" id="PF07813">
    <property type="entry name" value="LTXXQ"/>
    <property type="match status" value="1"/>
</dbReference>
<evidence type="ECO:0000256" key="1">
    <source>
        <dbReference type="SAM" id="MobiDB-lite"/>
    </source>
</evidence>
<gene>
    <name evidence="3" type="ORF">G7087_12665</name>
</gene>
<feature type="compositionally biased region" description="Basic and acidic residues" evidence="1">
    <location>
        <begin position="162"/>
        <end position="182"/>
    </location>
</feature>
<dbReference type="EMBL" id="JAAOCD010000005">
    <property type="protein sequence ID" value="NHK99231.1"/>
    <property type="molecule type" value="Genomic_DNA"/>
</dbReference>
<evidence type="ECO:0000256" key="2">
    <source>
        <dbReference type="SAM" id="SignalP"/>
    </source>
</evidence>
<accession>A0ABX0HW37</accession>
<dbReference type="Proteomes" id="UP000802098">
    <property type="component" value="Unassembled WGS sequence"/>
</dbReference>
<sequence>MKPTSRFPLPSALRTLACAALLGAGIAAVAAPPGGAHPVSMAGGPMGGPGMDRAGGLPWLGHPAMLQRLLDEVDATTAQRRQIREIVGSAQDDLSRQRADARRLGEQFAELFVQPTVDPKAVEALRQKMLALHDQSSQRSTQAMLEVSRVLSVEQRQQIADTMKERREAMDNRRGRSDPPRR</sequence>
<feature type="signal peptide" evidence="2">
    <location>
        <begin position="1"/>
        <end position="30"/>
    </location>
</feature>
<dbReference type="RefSeq" id="WP_009858889.1">
    <property type="nucleotide sequence ID" value="NZ_JAAOCD010000005.1"/>
</dbReference>
<feature type="region of interest" description="Disordered" evidence="1">
    <location>
        <begin position="156"/>
        <end position="182"/>
    </location>
</feature>
<evidence type="ECO:0000313" key="3">
    <source>
        <dbReference type="EMBL" id="NHK99231.1"/>
    </source>
</evidence>
<feature type="chain" id="PRO_5047346792" evidence="2">
    <location>
        <begin position="31"/>
        <end position="182"/>
    </location>
</feature>
<reference evidence="3 4" key="1">
    <citation type="submission" date="2020-03" db="EMBL/GenBank/DDBJ databases">
        <title>Rubrivivax benzoatilyticus JA2 (sequenced after 10 years sub-culturing).</title>
        <authorList>
            <person name="Gupta D."/>
            <person name="Chintalapati S."/>
            <person name="Chintalapati V.R."/>
        </authorList>
    </citation>
    <scope>NUCLEOTIDE SEQUENCE [LARGE SCALE GENOMIC DNA]</scope>
    <source>
        <strain evidence="3 4">JA2-Mal</strain>
    </source>
</reference>
<organism evidence="3 4">
    <name type="scientific">Rubrivivax benzoatilyticus</name>
    <dbReference type="NCBI Taxonomy" id="316997"/>
    <lineage>
        <taxon>Bacteria</taxon>
        <taxon>Pseudomonadati</taxon>
        <taxon>Pseudomonadota</taxon>
        <taxon>Betaproteobacteria</taxon>
        <taxon>Burkholderiales</taxon>
        <taxon>Sphaerotilaceae</taxon>
        <taxon>Rubrivivax</taxon>
    </lineage>
</organism>
<protein>
    <submittedName>
        <fullName evidence="3">Periplasmic heavy metal sensor</fullName>
    </submittedName>
</protein>
<name>A0ABX0HW37_9BURK</name>
<evidence type="ECO:0000313" key="4">
    <source>
        <dbReference type="Proteomes" id="UP000802098"/>
    </source>
</evidence>
<keyword evidence="2" id="KW-0732">Signal</keyword>